<dbReference type="GO" id="GO:0017156">
    <property type="term" value="P:calcium-ion regulated exocytosis"/>
    <property type="evidence" value="ECO:0007669"/>
    <property type="project" value="TreeGrafter"/>
</dbReference>
<dbReference type="Pfam" id="PF00168">
    <property type="entry name" value="C2"/>
    <property type="match status" value="2"/>
</dbReference>
<name>A0A3S3PGE3_9ACAR</name>
<organism evidence="4 6">
    <name type="scientific">Dinothrombium tinctorium</name>
    <dbReference type="NCBI Taxonomy" id="1965070"/>
    <lineage>
        <taxon>Eukaryota</taxon>
        <taxon>Metazoa</taxon>
        <taxon>Ecdysozoa</taxon>
        <taxon>Arthropoda</taxon>
        <taxon>Chelicerata</taxon>
        <taxon>Arachnida</taxon>
        <taxon>Acari</taxon>
        <taxon>Acariformes</taxon>
        <taxon>Trombidiformes</taxon>
        <taxon>Prostigmata</taxon>
        <taxon>Anystina</taxon>
        <taxon>Parasitengona</taxon>
        <taxon>Trombidioidea</taxon>
        <taxon>Trombidiidae</taxon>
        <taxon>Dinothrombium</taxon>
    </lineage>
</organism>
<reference evidence="4" key="2">
    <citation type="submission" date="2018-11" db="EMBL/GenBank/DDBJ databases">
        <title>Trombidioid mite genomics.</title>
        <authorList>
            <person name="Dong X."/>
        </authorList>
    </citation>
    <scope>NUCLEOTIDE SEQUENCE</scope>
    <source>
        <strain evidence="4">UoL-WK</strain>
    </source>
</reference>
<evidence type="ECO:0000256" key="1">
    <source>
        <dbReference type="ARBA" id="ARBA00022737"/>
    </source>
</evidence>
<dbReference type="EMBL" id="NCKU01000640">
    <property type="protein sequence ID" value="RWS14713.1"/>
    <property type="molecule type" value="Genomic_DNA"/>
</dbReference>
<keyword evidence="2" id="KW-0472">Membrane</keyword>
<dbReference type="SMART" id="SM00239">
    <property type="entry name" value="C2"/>
    <property type="match status" value="2"/>
</dbReference>
<dbReference type="GO" id="GO:0005886">
    <property type="term" value="C:plasma membrane"/>
    <property type="evidence" value="ECO:0007669"/>
    <property type="project" value="TreeGrafter"/>
</dbReference>
<protein>
    <submittedName>
        <fullName evidence="4">Synaptotagmin-9-like protein</fullName>
    </submittedName>
</protein>
<sequence length="446" mass="50462">MVLKSVKNETLSQAPVYENQSVQYTASTAIASKRFGVSTTVIVAVLSACILLLLTGFILYTWRYVNRQKKKKKELNAITPQVVAPQTLAGIRADQPIEFVVPTITMSGSTPFSLTEDSMSDSDYLGLHSGSEREGFSRTRQRHPAGRYHISPHEISKGLYPECDSNVQVKAQVNFVFHYSFHRQQLLVTLLSAKNLPVNEKRAKVNPFAKVLLLPEKTPKFLTKVHKNNSNPSFNELFIFPTPRHSLDNRVLKISVWDYDRFSRKNFIGRCFYPLSNAGITSLVTNDVITDEIWVNLSERKDLLKTGEILISLCYRPESSTLTLGIVKVKNLCIKDVSSDLFFFQVYAKVMLYLRKKKIRTRKTQARKAQHEIEFNDVFQVHVLKSALSDVEISITVCGRSTTSLSKHVFGKTLVGETCSVSQGVQHWFDMVHGMSSTVVQCHHLL</sequence>
<dbReference type="InterPro" id="IPR035892">
    <property type="entry name" value="C2_domain_sf"/>
</dbReference>
<evidence type="ECO:0000259" key="3">
    <source>
        <dbReference type="PROSITE" id="PS50004"/>
    </source>
</evidence>
<feature type="transmembrane region" description="Helical" evidence="2">
    <location>
        <begin position="41"/>
        <end position="62"/>
    </location>
</feature>
<comment type="caution">
    <text evidence="4">The sequence shown here is derived from an EMBL/GenBank/DDBJ whole genome shotgun (WGS) entry which is preliminary data.</text>
</comment>
<accession>A0A3S3PGE3</accession>
<proteinExistence type="predicted"/>
<dbReference type="GO" id="GO:0001786">
    <property type="term" value="F:phosphatidylserine binding"/>
    <property type="evidence" value="ECO:0007669"/>
    <property type="project" value="TreeGrafter"/>
</dbReference>
<dbReference type="InterPro" id="IPR000008">
    <property type="entry name" value="C2_dom"/>
</dbReference>
<feature type="domain" description="C2" evidence="3">
    <location>
        <begin position="305"/>
        <end position="429"/>
    </location>
</feature>
<reference evidence="4 6" key="1">
    <citation type="journal article" date="2018" name="Gigascience">
        <title>Genomes of trombidid mites reveal novel predicted allergens and laterally-transferred genes associated with secondary metabolism.</title>
        <authorList>
            <person name="Dong X."/>
            <person name="Chaisiri K."/>
            <person name="Xia D."/>
            <person name="Armstrong S.D."/>
            <person name="Fang Y."/>
            <person name="Donnelly M.J."/>
            <person name="Kadowaki T."/>
            <person name="McGarry J.W."/>
            <person name="Darby A.C."/>
            <person name="Makepeace B.L."/>
        </authorList>
    </citation>
    <scope>NUCLEOTIDE SEQUENCE [LARGE SCALE GENOMIC DNA]</scope>
    <source>
        <strain evidence="4">UoL-WK</strain>
    </source>
</reference>
<dbReference type="InterPro" id="IPR001565">
    <property type="entry name" value="Synaptotagmin"/>
</dbReference>
<keyword evidence="2" id="KW-0812">Transmembrane</keyword>
<dbReference type="Proteomes" id="UP000285301">
    <property type="component" value="Unassembled WGS sequence"/>
</dbReference>
<dbReference type="OrthoDB" id="10259057at2759"/>
<dbReference type="GO" id="GO:0070382">
    <property type="term" value="C:exocytic vesicle"/>
    <property type="evidence" value="ECO:0007669"/>
    <property type="project" value="TreeGrafter"/>
</dbReference>
<dbReference type="GO" id="GO:0005544">
    <property type="term" value="F:calcium-dependent phospholipid binding"/>
    <property type="evidence" value="ECO:0007669"/>
    <property type="project" value="TreeGrafter"/>
</dbReference>
<dbReference type="EMBL" id="NCKU01000639">
    <property type="protein sequence ID" value="RWS14722.1"/>
    <property type="molecule type" value="Genomic_DNA"/>
</dbReference>
<dbReference type="GO" id="GO:0000149">
    <property type="term" value="F:SNARE binding"/>
    <property type="evidence" value="ECO:0007669"/>
    <property type="project" value="TreeGrafter"/>
</dbReference>
<keyword evidence="6" id="KW-1185">Reference proteome</keyword>
<dbReference type="GO" id="GO:0005509">
    <property type="term" value="F:calcium ion binding"/>
    <property type="evidence" value="ECO:0007669"/>
    <property type="project" value="TreeGrafter"/>
</dbReference>
<keyword evidence="2" id="KW-1133">Transmembrane helix</keyword>
<dbReference type="AlphaFoldDB" id="A0A3S3PGE3"/>
<evidence type="ECO:0000256" key="2">
    <source>
        <dbReference type="SAM" id="Phobius"/>
    </source>
</evidence>
<evidence type="ECO:0000313" key="6">
    <source>
        <dbReference type="Proteomes" id="UP000285301"/>
    </source>
</evidence>
<dbReference type="PRINTS" id="PR00399">
    <property type="entry name" value="SYNAPTOTAGMN"/>
</dbReference>
<keyword evidence="1" id="KW-0677">Repeat</keyword>
<feature type="domain" description="C2" evidence="3">
    <location>
        <begin position="169"/>
        <end position="288"/>
    </location>
</feature>
<evidence type="ECO:0000313" key="4">
    <source>
        <dbReference type="EMBL" id="RWS14713.1"/>
    </source>
</evidence>
<dbReference type="Gene3D" id="2.60.40.150">
    <property type="entry name" value="C2 domain"/>
    <property type="match status" value="2"/>
</dbReference>
<dbReference type="PANTHER" id="PTHR10024">
    <property type="entry name" value="SYNAPTOTAGMIN"/>
    <property type="match status" value="1"/>
</dbReference>
<dbReference type="STRING" id="1965070.A0A3S3PGE3"/>
<gene>
    <name evidence="5" type="ORF">B4U79_01542</name>
    <name evidence="4" type="ORF">B4U79_09950</name>
</gene>
<dbReference type="SUPFAM" id="SSF49562">
    <property type="entry name" value="C2 domain (Calcium/lipid-binding domain, CaLB)"/>
    <property type="match status" value="2"/>
</dbReference>
<evidence type="ECO:0000313" key="5">
    <source>
        <dbReference type="EMBL" id="RWS14722.1"/>
    </source>
</evidence>
<dbReference type="PROSITE" id="PS50004">
    <property type="entry name" value="C2"/>
    <property type="match status" value="2"/>
</dbReference>
<dbReference type="GO" id="GO:0030276">
    <property type="term" value="F:clathrin binding"/>
    <property type="evidence" value="ECO:0007669"/>
    <property type="project" value="TreeGrafter"/>
</dbReference>